<dbReference type="PROSITE" id="PS50075">
    <property type="entry name" value="CARRIER"/>
    <property type="match status" value="1"/>
</dbReference>
<proteinExistence type="predicted"/>
<keyword evidence="13" id="KW-1185">Reference proteome</keyword>
<dbReference type="InterPro" id="IPR013968">
    <property type="entry name" value="PKS_KR"/>
</dbReference>
<dbReference type="Pfam" id="PF00109">
    <property type="entry name" value="ketoacyl-synt"/>
    <property type="match status" value="1"/>
</dbReference>
<dbReference type="InterPro" id="IPR020807">
    <property type="entry name" value="PKS_DH"/>
</dbReference>
<feature type="region of interest" description="C-terminal hotdog fold" evidence="8">
    <location>
        <begin position="1043"/>
        <end position="1196"/>
    </location>
</feature>
<dbReference type="InterPro" id="IPR020806">
    <property type="entry name" value="PKS_PP-bd"/>
</dbReference>
<dbReference type="Pfam" id="PF14765">
    <property type="entry name" value="PS-DH"/>
    <property type="match status" value="1"/>
</dbReference>
<dbReference type="PANTHER" id="PTHR43775">
    <property type="entry name" value="FATTY ACID SYNTHASE"/>
    <property type="match status" value="1"/>
</dbReference>
<dbReference type="SUPFAM" id="SSF47336">
    <property type="entry name" value="ACP-like"/>
    <property type="match status" value="1"/>
</dbReference>
<dbReference type="PANTHER" id="PTHR43775:SF22">
    <property type="entry name" value="SYNTHASE, PUTATIVE (JCVI)-RELATED"/>
    <property type="match status" value="1"/>
</dbReference>
<dbReference type="SMART" id="SM00822">
    <property type="entry name" value="PKS_KR"/>
    <property type="match status" value="1"/>
</dbReference>
<dbReference type="SUPFAM" id="SSF51735">
    <property type="entry name" value="NAD(P)-binding Rossmann-fold domains"/>
    <property type="match status" value="2"/>
</dbReference>
<dbReference type="InterPro" id="IPR016039">
    <property type="entry name" value="Thiolase-like"/>
</dbReference>
<dbReference type="PROSITE" id="PS52019">
    <property type="entry name" value="PKS_MFAS_DH"/>
    <property type="match status" value="1"/>
</dbReference>
<dbReference type="SMART" id="SM00825">
    <property type="entry name" value="PKS_KS"/>
    <property type="match status" value="1"/>
</dbReference>
<keyword evidence="2" id="KW-0597">Phosphoprotein</keyword>
<dbReference type="InterPro" id="IPR001227">
    <property type="entry name" value="Ac_transferase_dom_sf"/>
</dbReference>
<dbReference type="Pfam" id="PF02801">
    <property type="entry name" value="Ketoacyl-synt_C"/>
    <property type="match status" value="1"/>
</dbReference>
<dbReference type="SMART" id="SM00823">
    <property type="entry name" value="PKS_PP"/>
    <property type="match status" value="1"/>
</dbReference>
<dbReference type="Pfam" id="PF23297">
    <property type="entry name" value="ACP_SdgA_C"/>
    <property type="match status" value="1"/>
</dbReference>
<dbReference type="SUPFAM" id="SSF52151">
    <property type="entry name" value="FabD/lysophospholipase-like"/>
    <property type="match status" value="1"/>
</dbReference>
<evidence type="ECO:0000259" key="11">
    <source>
        <dbReference type="PROSITE" id="PS52019"/>
    </source>
</evidence>
<sequence length="2283" mass="246320">MVAPTSIEPIAVVGLSFRLPGGIHDVQDLWELLESGERAWIDIPKQRCDEDISEHPGNHRGGHFLSGDVYNFDHDFFGLSKSEVAAVDPQLRLLLQLAYEALESGGVSGENILGTATSVYTAVSTTEYDRHLNKDIVEFPVAHTSGVKPSNCISQFLRLHGPSLTLDSKDSEGLVALHLACQSLRNGDSEMALVAASNLHLLTSTGQSYPFDERGDGYGRGEAAVALVLKRLDAAVRDGNPVRTIIRNSGIGQDQTRLARMTYNRAGLMPEEVAYVEAHGSGTKAGDHEELTAIAEAFGGSHDRSVPLYVGSSKGSIGHGGSAAGLSSLIKAAVILDREVIPAVAGFSNPQQGLPMDRIAIPTKAVPWPTHPGITPRVSINSIGSDGANAHVILERGSLNTHTISTSSAPCPRLFKFSANSLISLKAKVAAYESWISRHTEDTPLADLSYSLLHRRCDMSYRFSAVADDQESLLQILNQSHSVPITKSLASEPDIVAVFSGQGSQWAGMGRELLLYETTASTVFRDSLRLSRDILCKLGARWDLEEELLCDKAVSRINEAELSQPVTTAIQIALVALLQAYGLKFRAVVGHSSGEIAAAFLAGHISQERALTIAFHCGFLAAAAKLKGLEQGAMLSVGLSEDEVAQHLDNLPTGEAVVGCVNSPNSVTISGDMSAIDEIDKRIAQADDGTFHRKVVVETAYHSHHMSAVADYYRFRLDTMSTESLTAPVEKVVFMSSVTGQVKSSGFDAEYWISNIVSPVRFSDAIQTLAKETLRPESHVFFVEIGPHPGLAGPVRQSLSHPDLPKVSFDYHPVLQRKLDSITSALTLTGKLFERGVNVEWNAVSAMAHGADQAAVLYDLPAYSWDHSTQHSQEFRLTQAYRLRDEPYHELLGVPVLDATDSQPRWRHFISRTSLPWLADHTIDGVTMFPSAGYISMAIEAVTQVSRRRFPVSSLGTLVLRDVEFKRKLFVPDDAQRVELQLSLQQHPGADVAFDFSIAALSDCTGHWHTHATGIIEAEFAEQDNTTAASTKGTGFPPMPSTSHIIPHQNLYRDLDSVGNTYGPAFAGISSIKVAPDGSQSSSSLIVPDAVAMVSDEHRNPLIIHPSTLESMFQTVFPLQSLRSGPGPIMPSHISELLVATSSLLQAPGSSFEISTLLDPIESDPASWSISSACGHNQVISISGLKLQSLTKPPTNIKRHEDGDISANICYELRLQPDLDHLRTEDMPQNPSFADIVGLLASKQDQLSVIGLGAGVDLSEDFTAAFESPNNKITSFDFIDTTPGLFDEAATRLENPLVQFRTMFPTSDPKMRGLQLRYYDLVLATSTKWLGQAEMLVKPNGIVLLRLNQRESKEYISQNTTSTSLTEQVVYKDDARGRLVVLALPPKVQNMPAMHILTHCVPQYAPVWSVALVRALQAVNENVTINQLTRSAVEDLQRTSALGDTCNDAVLIIDDQPEQPILADPVATDAITTLLANSSRLVWLSPDVPPSFHQNESLARTAHVENDDLRLTTVHASSLFLASDLNQARLVDIVAGTINQVSNLGMPLTEREYRVRSNGAVMVPRLHRSERLNWAIYNSGNSRAEPQFQKIASCERPLVLSPDGADLFLEDRETFATHIGPDSIEIEAQNLAMGDPSSRPKIGAYAGFVTNVGSDVISLAPGDHVIALAPVIGATRLRIPGTLAGRLPMKLLPSDAAAMLLEAMAASYAIREVGGMLSGRGTVLIHGAGTAVGRAAIGIARSIGIRLVATAANPTEARLLKENLGIDPSDVLVTRASFHRRLPRDIFPEGLDAVIHAAGNSAPAEEALTHIKPFGRVVVIGHSSSSISSKLPPNVALHFVDIDSLVQARPNLTTTLISQATAAFQHIPMGGFNLAVRDVSEVADALKTLKNGTASKVVLQASSESTVPVIPSSENDPWSNQNATYLIAGKLGSLEQNLMMQMARRGARHVVLVSRGLVDPNDTKTLQAKLQAIQPGACLYIAQGDISSESAIREISCTLASRGAPTVHGIIQTAAAEIEYHEGEMNGKPALYRVFASPSLTFFLSILSAKYLLGNNIDASNTGVDAWQDSLAHQEQLNSSSQTKFMTVNLDWREDNLSVNDNGAPENENRRVGLKPIQVEHLTRFLDYILGAAIEPNGAGISQAVIGFDAESLAGATAPNGPIHSALFREARRGINEAPIGGGDDEEEQSFEQVIAAGSEEAVADFILRAITRKISHLLSVDVGKVDEILALGLDSLVAVELRNWILRRFEATLQSADVLVNQTPRALAEKVTARSSLVNALA</sequence>
<evidence type="ECO:0000259" key="9">
    <source>
        <dbReference type="PROSITE" id="PS50075"/>
    </source>
</evidence>
<evidence type="ECO:0000256" key="3">
    <source>
        <dbReference type="ARBA" id="ARBA00022603"/>
    </source>
</evidence>
<keyword evidence="5" id="KW-0521">NADP</keyword>
<feature type="domain" description="Carrier" evidence="9">
    <location>
        <begin position="2201"/>
        <end position="2276"/>
    </location>
</feature>
<evidence type="ECO:0000313" key="12">
    <source>
        <dbReference type="EMBL" id="KOS37146.1"/>
    </source>
</evidence>
<dbReference type="InterPro" id="IPR009081">
    <property type="entry name" value="PP-bd_ACP"/>
</dbReference>
<gene>
    <name evidence="12" type="ORF">ACN38_g12071</name>
</gene>
<dbReference type="InterPro" id="IPR014030">
    <property type="entry name" value="Ketoacyl_synth_N"/>
</dbReference>
<dbReference type="PROSITE" id="PS00012">
    <property type="entry name" value="PHOSPHOPANTETHEINE"/>
    <property type="match status" value="1"/>
</dbReference>
<dbReference type="InterPro" id="IPR049552">
    <property type="entry name" value="PKS_DH_N"/>
</dbReference>
<dbReference type="CDD" id="cd00833">
    <property type="entry name" value="PKS"/>
    <property type="match status" value="1"/>
</dbReference>
<dbReference type="InterPro" id="IPR057326">
    <property type="entry name" value="KR_dom"/>
</dbReference>
<dbReference type="InterPro" id="IPR036291">
    <property type="entry name" value="NAD(P)-bd_dom_sf"/>
</dbReference>
<evidence type="ECO:0000256" key="2">
    <source>
        <dbReference type="ARBA" id="ARBA00022553"/>
    </source>
</evidence>
<dbReference type="InterPro" id="IPR032821">
    <property type="entry name" value="PKS_assoc"/>
</dbReference>
<feature type="domain" description="PKS/mFAS DH" evidence="11">
    <location>
        <begin position="889"/>
        <end position="1196"/>
    </location>
</feature>
<dbReference type="Gene3D" id="3.40.50.720">
    <property type="entry name" value="NAD(P)-binding Rossmann-like Domain"/>
    <property type="match status" value="2"/>
</dbReference>
<keyword evidence="4" id="KW-0808">Transferase</keyword>
<dbReference type="Pfam" id="PF00698">
    <property type="entry name" value="Acyl_transf_1"/>
    <property type="match status" value="1"/>
</dbReference>
<dbReference type="Gene3D" id="3.40.366.10">
    <property type="entry name" value="Malonyl-Coenzyme A Acyl Carrier Protein, domain 2"/>
    <property type="match status" value="1"/>
</dbReference>
<protein>
    <submittedName>
        <fullName evidence="12">Uncharacterized protein</fullName>
    </submittedName>
</protein>
<dbReference type="InterPro" id="IPR020841">
    <property type="entry name" value="PKS_Beta-ketoAc_synthase_dom"/>
</dbReference>
<dbReference type="InterPro" id="IPR011032">
    <property type="entry name" value="GroES-like_sf"/>
</dbReference>
<dbReference type="GO" id="GO:0016491">
    <property type="term" value="F:oxidoreductase activity"/>
    <property type="evidence" value="ECO:0007669"/>
    <property type="project" value="InterPro"/>
</dbReference>
<dbReference type="InterPro" id="IPR049900">
    <property type="entry name" value="PKS_mFAS_DH"/>
</dbReference>
<dbReference type="GO" id="GO:0030639">
    <property type="term" value="P:polyketide biosynthetic process"/>
    <property type="evidence" value="ECO:0007669"/>
    <property type="project" value="UniProtKB-ARBA"/>
</dbReference>
<evidence type="ECO:0000256" key="8">
    <source>
        <dbReference type="PROSITE-ProRule" id="PRU01363"/>
    </source>
</evidence>
<dbReference type="Gene3D" id="3.30.70.3290">
    <property type="match status" value="1"/>
</dbReference>
<dbReference type="SMART" id="SM00827">
    <property type="entry name" value="PKS_AT"/>
    <property type="match status" value="1"/>
</dbReference>
<dbReference type="GO" id="GO:0004312">
    <property type="term" value="F:fatty acid synthase activity"/>
    <property type="evidence" value="ECO:0007669"/>
    <property type="project" value="TreeGrafter"/>
</dbReference>
<dbReference type="Gene3D" id="3.40.47.10">
    <property type="match status" value="1"/>
</dbReference>
<dbReference type="SUPFAM" id="SSF53901">
    <property type="entry name" value="Thiolase-like"/>
    <property type="match status" value="1"/>
</dbReference>
<dbReference type="InterPro" id="IPR016035">
    <property type="entry name" value="Acyl_Trfase/lysoPLipase"/>
</dbReference>
<dbReference type="InterPro" id="IPR042104">
    <property type="entry name" value="PKS_dehydratase_sf"/>
</dbReference>
<dbReference type="InterPro" id="IPR016036">
    <property type="entry name" value="Malonyl_transacylase_ACP-bd"/>
</dbReference>
<dbReference type="InterPro" id="IPR014043">
    <property type="entry name" value="Acyl_transferase_dom"/>
</dbReference>
<keyword evidence="7" id="KW-0012">Acyltransferase</keyword>
<feature type="domain" description="Ketosynthase family 3 (KS3)" evidence="10">
    <location>
        <begin position="7"/>
        <end position="396"/>
    </location>
</feature>
<dbReference type="GO" id="GO:0006633">
    <property type="term" value="P:fatty acid biosynthetic process"/>
    <property type="evidence" value="ECO:0007669"/>
    <property type="project" value="TreeGrafter"/>
</dbReference>
<comment type="caution">
    <text evidence="8">Lacks conserved residue(s) required for the propagation of feature annotation.</text>
</comment>
<evidence type="ECO:0000256" key="5">
    <source>
        <dbReference type="ARBA" id="ARBA00022857"/>
    </source>
</evidence>
<dbReference type="EMBL" id="LHQQ01000349">
    <property type="protein sequence ID" value="KOS37146.1"/>
    <property type="molecule type" value="Genomic_DNA"/>
</dbReference>
<dbReference type="Pfam" id="PF08659">
    <property type="entry name" value="KR"/>
    <property type="match status" value="1"/>
</dbReference>
<dbReference type="GO" id="GO:0031177">
    <property type="term" value="F:phosphopantetheine binding"/>
    <property type="evidence" value="ECO:0007669"/>
    <property type="project" value="InterPro"/>
</dbReference>
<evidence type="ECO:0000256" key="7">
    <source>
        <dbReference type="ARBA" id="ARBA00023315"/>
    </source>
</evidence>
<dbReference type="InterPro" id="IPR014031">
    <property type="entry name" value="Ketoacyl_synth_C"/>
</dbReference>
<keyword evidence="1" id="KW-0596">Phosphopantetheine</keyword>
<keyword evidence="6" id="KW-0511">Multifunctional enzyme</keyword>
<dbReference type="InterPro" id="IPR006162">
    <property type="entry name" value="Ppantetheine_attach_site"/>
</dbReference>
<dbReference type="InterPro" id="IPR020843">
    <property type="entry name" value="ER"/>
</dbReference>
<comment type="caution">
    <text evidence="12">The sequence shown here is derived from an EMBL/GenBank/DDBJ whole genome shotgun (WGS) entry which is preliminary data.</text>
</comment>
<dbReference type="Gene3D" id="3.90.180.10">
    <property type="entry name" value="Medium-chain alcohol dehydrogenases, catalytic domain"/>
    <property type="match status" value="1"/>
</dbReference>
<dbReference type="GO" id="GO:0032259">
    <property type="term" value="P:methylation"/>
    <property type="evidence" value="ECO:0007669"/>
    <property type="project" value="UniProtKB-KW"/>
</dbReference>
<dbReference type="Proteomes" id="UP000037696">
    <property type="component" value="Unassembled WGS sequence"/>
</dbReference>
<evidence type="ECO:0000256" key="4">
    <source>
        <dbReference type="ARBA" id="ARBA00022679"/>
    </source>
</evidence>
<evidence type="ECO:0000313" key="13">
    <source>
        <dbReference type="Proteomes" id="UP000037696"/>
    </source>
</evidence>
<evidence type="ECO:0000256" key="1">
    <source>
        <dbReference type="ARBA" id="ARBA00022450"/>
    </source>
</evidence>
<dbReference type="STRING" id="229535.A0A0M8NQ74"/>
<name>A0A0M8NQ74_9EURO</name>
<dbReference type="InterPro" id="IPR049551">
    <property type="entry name" value="PKS_DH_C"/>
</dbReference>
<dbReference type="SMART" id="SM00826">
    <property type="entry name" value="PKS_DH"/>
    <property type="match status" value="1"/>
</dbReference>
<dbReference type="InterPro" id="IPR036736">
    <property type="entry name" value="ACP-like_sf"/>
</dbReference>
<dbReference type="InterPro" id="IPR013149">
    <property type="entry name" value="ADH-like_C"/>
</dbReference>
<dbReference type="InterPro" id="IPR050091">
    <property type="entry name" value="PKS_NRPS_Biosynth_Enz"/>
</dbReference>
<dbReference type="Pfam" id="PF00107">
    <property type="entry name" value="ADH_zinc_N"/>
    <property type="match status" value="1"/>
</dbReference>
<dbReference type="SUPFAM" id="SSF50129">
    <property type="entry name" value="GroES-like"/>
    <property type="match status" value="1"/>
</dbReference>
<evidence type="ECO:0000259" key="10">
    <source>
        <dbReference type="PROSITE" id="PS52004"/>
    </source>
</evidence>
<keyword evidence="3" id="KW-0489">Methyltransferase</keyword>
<dbReference type="Gene3D" id="3.10.129.110">
    <property type="entry name" value="Polyketide synthase dehydratase"/>
    <property type="match status" value="1"/>
</dbReference>
<dbReference type="GO" id="GO:0008168">
    <property type="term" value="F:methyltransferase activity"/>
    <property type="evidence" value="ECO:0007669"/>
    <property type="project" value="UniProtKB-KW"/>
</dbReference>
<evidence type="ECO:0000256" key="6">
    <source>
        <dbReference type="ARBA" id="ARBA00023268"/>
    </source>
</evidence>
<organism evidence="12 13">
    <name type="scientific">Penicillium nordicum</name>
    <dbReference type="NCBI Taxonomy" id="229535"/>
    <lineage>
        <taxon>Eukaryota</taxon>
        <taxon>Fungi</taxon>
        <taxon>Dikarya</taxon>
        <taxon>Ascomycota</taxon>
        <taxon>Pezizomycotina</taxon>
        <taxon>Eurotiomycetes</taxon>
        <taxon>Eurotiomycetidae</taxon>
        <taxon>Eurotiales</taxon>
        <taxon>Aspergillaceae</taxon>
        <taxon>Penicillium</taxon>
    </lineage>
</organism>
<dbReference type="GO" id="GO:1901336">
    <property type="term" value="P:lactone biosynthetic process"/>
    <property type="evidence" value="ECO:0007669"/>
    <property type="project" value="UniProtKB-ARBA"/>
</dbReference>
<dbReference type="Pfam" id="PF16197">
    <property type="entry name" value="KAsynt_C_assoc"/>
    <property type="match status" value="1"/>
</dbReference>
<dbReference type="OrthoDB" id="329835at2759"/>
<accession>A0A0M8NQ74</accession>
<reference evidence="12 13" key="1">
    <citation type="submission" date="2015-08" db="EMBL/GenBank/DDBJ databases">
        <title>Genome sequencing of Penicillium nordicum.</title>
        <authorList>
            <person name="Nguyen H.D."/>
            <person name="Seifert K.A."/>
        </authorList>
    </citation>
    <scope>NUCLEOTIDE SEQUENCE [LARGE SCALE GENOMIC DNA]</scope>
    <source>
        <strain evidence="12 13">DAOMC 185683</strain>
    </source>
</reference>
<dbReference type="PROSITE" id="PS52004">
    <property type="entry name" value="KS3_2"/>
    <property type="match status" value="1"/>
</dbReference>
<feature type="region of interest" description="N-terminal hotdog fold" evidence="8">
    <location>
        <begin position="889"/>
        <end position="1023"/>
    </location>
</feature>
<dbReference type="SMART" id="SM00829">
    <property type="entry name" value="PKS_ER"/>
    <property type="match status" value="1"/>
</dbReference>
<dbReference type="Pfam" id="PF21089">
    <property type="entry name" value="PKS_DH_N"/>
    <property type="match status" value="1"/>
</dbReference>
<dbReference type="Gene3D" id="1.10.1200.10">
    <property type="entry name" value="ACP-like"/>
    <property type="match status" value="1"/>
</dbReference>
<dbReference type="SUPFAM" id="SSF55048">
    <property type="entry name" value="Probable ACP-binding domain of malonyl-CoA ACP transacylase"/>
    <property type="match status" value="1"/>
</dbReference>